<evidence type="ECO:0000313" key="2">
    <source>
        <dbReference type="EMBL" id="MPN47000.1"/>
    </source>
</evidence>
<dbReference type="InterPro" id="IPR018931">
    <property type="entry name" value="DUF2520"/>
</dbReference>
<dbReference type="InterPro" id="IPR008927">
    <property type="entry name" value="6-PGluconate_DH-like_C_sf"/>
</dbReference>
<dbReference type="Gene3D" id="1.10.1040.20">
    <property type="entry name" value="ProC-like, C-terminal domain"/>
    <property type="match status" value="1"/>
</dbReference>
<feature type="domain" description="DUF2520" evidence="1">
    <location>
        <begin position="3"/>
        <end position="115"/>
    </location>
</feature>
<accession>A0A645I7B7</accession>
<comment type="caution">
    <text evidence="2">The sequence shown here is derived from an EMBL/GenBank/DDBJ whole genome shotgun (WGS) entry which is preliminary data.</text>
</comment>
<organism evidence="2">
    <name type="scientific">bioreactor metagenome</name>
    <dbReference type="NCBI Taxonomy" id="1076179"/>
    <lineage>
        <taxon>unclassified sequences</taxon>
        <taxon>metagenomes</taxon>
        <taxon>ecological metagenomes</taxon>
    </lineage>
</organism>
<dbReference type="AlphaFoldDB" id="A0A645I7B7"/>
<sequence length="142" mass="15780">MEILKITGGKVSRIETGQKPLYHAGACIVSNFLVTLLESGIQCFEAAGIGRENIFDAVKPLIDSTLRNIREKGTVSALTGPIARGDYNTLGIHLQALREDLPSELQFYKEMAEKTIDMIAGKRITKEQEQNLRNTIKEKQYG</sequence>
<name>A0A645I7B7_9ZZZZ</name>
<proteinExistence type="predicted"/>
<dbReference type="EMBL" id="VSSQ01108133">
    <property type="protein sequence ID" value="MPN47000.1"/>
    <property type="molecule type" value="Genomic_DNA"/>
</dbReference>
<dbReference type="Pfam" id="PF10728">
    <property type="entry name" value="DUF2520"/>
    <property type="match status" value="1"/>
</dbReference>
<dbReference type="PANTHER" id="PTHR40459:SF1">
    <property type="entry name" value="CONSERVED HYPOTHETICAL ALANINE AND LEUCINE RICH PROTEIN"/>
    <property type="match status" value="1"/>
</dbReference>
<dbReference type="SUPFAM" id="SSF48179">
    <property type="entry name" value="6-phosphogluconate dehydrogenase C-terminal domain-like"/>
    <property type="match status" value="1"/>
</dbReference>
<gene>
    <name evidence="2" type="ORF">SDC9_194600</name>
</gene>
<reference evidence="2" key="1">
    <citation type="submission" date="2019-08" db="EMBL/GenBank/DDBJ databases">
        <authorList>
            <person name="Kucharzyk K."/>
            <person name="Murdoch R.W."/>
            <person name="Higgins S."/>
            <person name="Loffler F."/>
        </authorList>
    </citation>
    <scope>NUCLEOTIDE SEQUENCE</scope>
</reference>
<dbReference type="InterPro" id="IPR037108">
    <property type="entry name" value="TM1727-like_C_sf"/>
</dbReference>
<evidence type="ECO:0000259" key="1">
    <source>
        <dbReference type="Pfam" id="PF10728"/>
    </source>
</evidence>
<protein>
    <recommendedName>
        <fullName evidence="1">DUF2520 domain-containing protein</fullName>
    </recommendedName>
</protein>
<dbReference type="PANTHER" id="PTHR40459">
    <property type="entry name" value="CONSERVED HYPOTHETICAL ALANINE AND LEUCINE RICH PROTEIN"/>
    <property type="match status" value="1"/>
</dbReference>